<feature type="domain" description="ABC transporter" evidence="6">
    <location>
        <begin position="6"/>
        <end position="231"/>
    </location>
</feature>
<evidence type="ECO:0000256" key="1">
    <source>
        <dbReference type="ARBA" id="ARBA00004202"/>
    </source>
</evidence>
<dbReference type="PANTHER" id="PTHR42711:SF17">
    <property type="entry name" value="ABC TRANSPORTER ATP-BINDING PROTEIN"/>
    <property type="match status" value="1"/>
</dbReference>
<dbReference type="PATRIC" id="fig|145458.7.peg.592"/>
<evidence type="ECO:0000256" key="4">
    <source>
        <dbReference type="ARBA" id="ARBA00022840"/>
    </source>
</evidence>
<dbReference type="GeneID" id="93667861"/>
<dbReference type="Gene3D" id="3.40.50.300">
    <property type="entry name" value="P-loop containing nucleotide triphosphate hydrolases"/>
    <property type="match status" value="1"/>
</dbReference>
<evidence type="ECO:0000313" key="8">
    <source>
        <dbReference type="Proteomes" id="UP000052979"/>
    </source>
</evidence>
<dbReference type="Proteomes" id="UP000052979">
    <property type="component" value="Unassembled WGS sequence"/>
</dbReference>
<dbReference type="AlphaFoldDB" id="A0A0C5BG13"/>
<evidence type="ECO:0000256" key="5">
    <source>
        <dbReference type="ARBA" id="ARBA00023251"/>
    </source>
</evidence>
<keyword evidence="5" id="KW-0046">Antibiotic resistance</keyword>
<keyword evidence="8" id="KW-1185">Reference proteome</keyword>
<name>A0A0C5BG13_9MICO</name>
<organism evidence="7 8">
    <name type="scientific">Rathayibacter toxicus</name>
    <dbReference type="NCBI Taxonomy" id="145458"/>
    <lineage>
        <taxon>Bacteria</taxon>
        <taxon>Bacillati</taxon>
        <taxon>Actinomycetota</taxon>
        <taxon>Actinomycetes</taxon>
        <taxon>Micrococcales</taxon>
        <taxon>Microbacteriaceae</taxon>
        <taxon>Rathayibacter</taxon>
    </lineage>
</organism>
<keyword evidence="4" id="KW-0067">ATP-binding</keyword>
<comment type="subcellular location">
    <subcellularLocation>
        <location evidence="1">Cell membrane</location>
        <topology evidence="1">Peripheral membrane protein</topology>
    </subcellularLocation>
</comment>
<dbReference type="SMART" id="SM00382">
    <property type="entry name" value="AAA"/>
    <property type="match status" value="1"/>
</dbReference>
<dbReference type="KEGG" id="rtx:TI83_02520"/>
<dbReference type="InterPro" id="IPR050763">
    <property type="entry name" value="ABC_transporter_ATP-binding"/>
</dbReference>
<evidence type="ECO:0000256" key="2">
    <source>
        <dbReference type="ARBA" id="ARBA00022448"/>
    </source>
</evidence>
<dbReference type="GO" id="GO:0005524">
    <property type="term" value="F:ATP binding"/>
    <property type="evidence" value="ECO:0007669"/>
    <property type="project" value="UniProtKB-KW"/>
</dbReference>
<dbReference type="InterPro" id="IPR003439">
    <property type="entry name" value="ABC_transporter-like_ATP-bd"/>
</dbReference>
<dbReference type="CDD" id="cd03230">
    <property type="entry name" value="ABC_DR_subfamily_A"/>
    <property type="match status" value="1"/>
</dbReference>
<accession>A0A0C5BG13</accession>
<protein>
    <submittedName>
        <fullName evidence="7">ABC transporter</fullName>
    </submittedName>
</protein>
<reference evidence="7 8" key="1">
    <citation type="submission" date="2015-04" db="EMBL/GenBank/DDBJ databases">
        <title>Draft genome sequence of Rathayibacter toxicus strain FH-142 (AKA 70134 or CS 32), a Western Australian isolate.</title>
        <authorList>
            <consortium name="Consortium for Microbial Forensics and Genomics (microFORGE)"/>
            <person name="Knight B.M."/>
            <person name="Roberts D.P."/>
            <person name="Lin D."/>
            <person name="Hari K."/>
            <person name="Fletcher J."/>
            <person name="Melcher U."/>
            <person name="Blagden T."/>
            <person name="Luster D.G."/>
            <person name="Sechler A.J."/>
            <person name="Schneider W.L."/>
            <person name="Winegar R.A."/>
        </authorList>
    </citation>
    <scope>NUCLEOTIDE SEQUENCE [LARGE SCALE GENOMIC DNA]</scope>
    <source>
        <strain evidence="7 8">FH142</strain>
    </source>
</reference>
<evidence type="ECO:0000313" key="7">
    <source>
        <dbReference type="EMBL" id="KKM46145.1"/>
    </source>
</evidence>
<comment type="caution">
    <text evidence="7">The sequence shown here is derived from an EMBL/GenBank/DDBJ whole genome shotgun (WGS) entry which is preliminary data.</text>
</comment>
<dbReference type="GO" id="GO:0046677">
    <property type="term" value="P:response to antibiotic"/>
    <property type="evidence" value="ECO:0007669"/>
    <property type="project" value="UniProtKB-KW"/>
</dbReference>
<evidence type="ECO:0000256" key="3">
    <source>
        <dbReference type="ARBA" id="ARBA00022741"/>
    </source>
</evidence>
<keyword evidence="2" id="KW-0813">Transport</keyword>
<dbReference type="Pfam" id="PF00005">
    <property type="entry name" value="ABC_tran"/>
    <property type="match status" value="1"/>
</dbReference>
<dbReference type="eggNOG" id="COG1131">
    <property type="taxonomic scope" value="Bacteria"/>
</dbReference>
<dbReference type="STRING" id="145458.APU90_03955"/>
<dbReference type="SUPFAM" id="SSF52540">
    <property type="entry name" value="P-loop containing nucleoside triphosphate hydrolases"/>
    <property type="match status" value="1"/>
</dbReference>
<dbReference type="InterPro" id="IPR027417">
    <property type="entry name" value="P-loop_NTPase"/>
</dbReference>
<dbReference type="EMBL" id="LBFI01000024">
    <property type="protein sequence ID" value="KKM46145.1"/>
    <property type="molecule type" value="Genomic_DNA"/>
</dbReference>
<dbReference type="PANTHER" id="PTHR42711">
    <property type="entry name" value="ABC TRANSPORTER ATP-BINDING PROTEIN"/>
    <property type="match status" value="1"/>
</dbReference>
<evidence type="ECO:0000259" key="6">
    <source>
        <dbReference type="PROSITE" id="PS50893"/>
    </source>
</evidence>
<dbReference type="KEGG" id="rtc:APU90_03955"/>
<sequence>MNESAVRARGVAKRYGAKEALRGVDLTVPTGSVVAVLGPNGAGKTTLIEILEGLRSRTSGSVDVLGVDPGTAPRRWRDRLGVVLQGNGDHRGWTVATVVSEFARYYSQPRDPGEVLRDVGLEEYSRARVEKLSGGLRRRLDIALGIIGRPELLFLDEPTTGFDPEIRRSFWKLIGRINAEGATVILTSHYLDEVEALADHVVVLTEGTVAASGKPDDIGLALHLPSRVTWRQADGDYSVETDRPDEFVKSLPDGVIADGSLSVRRPSLEDRYLALIGATDVNQ</sequence>
<dbReference type="GO" id="GO:0005886">
    <property type="term" value="C:plasma membrane"/>
    <property type="evidence" value="ECO:0007669"/>
    <property type="project" value="UniProtKB-SubCell"/>
</dbReference>
<dbReference type="GO" id="GO:0016887">
    <property type="term" value="F:ATP hydrolysis activity"/>
    <property type="evidence" value="ECO:0007669"/>
    <property type="project" value="InterPro"/>
</dbReference>
<proteinExistence type="predicted"/>
<dbReference type="InterPro" id="IPR003593">
    <property type="entry name" value="AAA+_ATPase"/>
</dbReference>
<keyword evidence="3" id="KW-0547">Nucleotide-binding</keyword>
<dbReference type="RefSeq" id="WP_042733846.1">
    <property type="nucleotide sequence ID" value="NZ_CP010848.1"/>
</dbReference>
<gene>
    <name evidence="7" type="ORF">VT73_03535</name>
</gene>
<dbReference type="PROSITE" id="PS50893">
    <property type="entry name" value="ABC_TRANSPORTER_2"/>
    <property type="match status" value="1"/>
</dbReference>